<reference evidence="3 4" key="1">
    <citation type="journal article" date="2012" name="Appl. Environ. Microbiol.">
        <title>High Diversity and Novel Species of Pseudomonas aeruginosa Bacteriophages.</title>
        <authorList>
            <person name="Sepulveda-Robles O."/>
            <person name="Kameyama L."/>
            <person name="Guarneros G."/>
        </authorList>
    </citation>
    <scope>NUCLEOTIDE SEQUENCE [LARGE SCALE GENOMIC DNA]</scope>
</reference>
<accession>A0A0S0NAG1</accession>
<organism evidence="3 4">
    <name type="scientific">Pseudomonas phage PaMx25</name>
    <dbReference type="NCBI Taxonomy" id="1175654"/>
    <lineage>
        <taxon>Viruses</taxon>
        <taxon>Duplodnaviria</taxon>
        <taxon>Heunggongvirae</taxon>
        <taxon>Uroviricota</taxon>
        <taxon>Caudoviricetes</taxon>
        <taxon>Queuovirinae</taxon>
        <taxon>Nipunavirus</taxon>
        <taxon>Nipunavirus PaMx25</taxon>
    </lineage>
</organism>
<dbReference type="SUPFAM" id="SSF101386">
    <property type="entry name" value="all-alpha NTP pyrophosphatases"/>
    <property type="match status" value="1"/>
</dbReference>
<feature type="region of interest" description="Disordered" evidence="1">
    <location>
        <begin position="102"/>
        <end position="130"/>
    </location>
</feature>
<dbReference type="GO" id="GO:0016787">
    <property type="term" value="F:hydrolase activity"/>
    <property type="evidence" value="ECO:0007669"/>
    <property type="project" value="UniProtKB-KW"/>
</dbReference>
<dbReference type="OrthoDB" id="26998at10239"/>
<evidence type="ECO:0000313" key="3">
    <source>
        <dbReference type="EMBL" id="ALH23773.1"/>
    </source>
</evidence>
<proteinExistence type="predicted"/>
<protein>
    <submittedName>
        <fullName evidence="3">Nucleotide pyrophosphohydrolase</fullName>
    </submittedName>
</protein>
<feature type="compositionally biased region" description="Basic and acidic residues" evidence="1">
    <location>
        <begin position="108"/>
        <end position="121"/>
    </location>
</feature>
<dbReference type="InterPro" id="IPR004518">
    <property type="entry name" value="MazG-like_dom"/>
</dbReference>
<sequence length="130" mass="14179">MESKITHPELVTALAKPGADIVASLTAEDAHALHMAVGISGEAGELLDAVKKAAIYRKPIDRENVIEEMGDLEFYMEGLRQGLGITREEVLAHNIAKLSKRYSSGSYSDKHAQERADKAGERSFIGMPKE</sequence>
<evidence type="ECO:0000313" key="4">
    <source>
        <dbReference type="Proteomes" id="UP000006182"/>
    </source>
</evidence>
<keyword evidence="4" id="KW-1185">Reference proteome</keyword>
<evidence type="ECO:0000256" key="1">
    <source>
        <dbReference type="SAM" id="MobiDB-lite"/>
    </source>
</evidence>
<gene>
    <name evidence="3" type="ORF">PaMx25_57</name>
</gene>
<dbReference type="EMBL" id="JQ067084">
    <property type="protein sequence ID" value="ALH23773.1"/>
    <property type="molecule type" value="Genomic_DNA"/>
</dbReference>
<dbReference type="Proteomes" id="UP000006182">
    <property type="component" value="Segment"/>
</dbReference>
<dbReference type="CDD" id="cd11541">
    <property type="entry name" value="NTP-PPase_u4"/>
    <property type="match status" value="1"/>
</dbReference>
<evidence type="ECO:0000259" key="2">
    <source>
        <dbReference type="Pfam" id="PF03819"/>
    </source>
</evidence>
<dbReference type="Gene3D" id="1.10.287.1080">
    <property type="entry name" value="MazG-like"/>
    <property type="match status" value="1"/>
</dbReference>
<dbReference type="InterPro" id="IPR011379">
    <property type="entry name" value="MazG-related_GP37"/>
</dbReference>
<dbReference type="Pfam" id="PF03819">
    <property type="entry name" value="MazG"/>
    <property type="match status" value="1"/>
</dbReference>
<name>A0A0S0NAG1_9CAUD</name>
<feature type="domain" description="NTP pyrophosphohydrolase MazG-like" evidence="2">
    <location>
        <begin position="36"/>
        <end position="102"/>
    </location>
</feature>